<dbReference type="InterPro" id="IPR003439">
    <property type="entry name" value="ABC_transporter-like_ATP-bd"/>
</dbReference>
<evidence type="ECO:0000259" key="8">
    <source>
        <dbReference type="PROSITE" id="PS50893"/>
    </source>
</evidence>
<dbReference type="PANTHER" id="PTHR19211">
    <property type="entry name" value="ATP-BINDING TRANSPORT PROTEIN-RELATED"/>
    <property type="match status" value="1"/>
</dbReference>
<name>A0A498C5M9_9GAMM</name>
<comment type="caution">
    <text evidence="9">The sequence shown here is derived from an EMBL/GenBank/DDBJ whole genome shotgun (WGS) entry which is preliminary data.</text>
</comment>
<dbReference type="FunFam" id="3.40.50.300:FF:002053">
    <property type="entry name" value="ABC transporter ATP-binding protein"/>
    <property type="match status" value="1"/>
</dbReference>
<dbReference type="Proteomes" id="UP000275461">
    <property type="component" value="Unassembled WGS sequence"/>
</dbReference>
<dbReference type="FunFam" id="3.40.50.300:FF:000011">
    <property type="entry name" value="Putative ABC transporter ATP-binding component"/>
    <property type="match status" value="1"/>
</dbReference>
<dbReference type="SUPFAM" id="SSF52540">
    <property type="entry name" value="P-loop containing nucleoside triphosphate hydrolases"/>
    <property type="match status" value="2"/>
</dbReference>
<evidence type="ECO:0000256" key="3">
    <source>
        <dbReference type="ARBA" id="ARBA00022840"/>
    </source>
</evidence>
<dbReference type="GO" id="GO:0016887">
    <property type="term" value="F:ATP hydrolysis activity"/>
    <property type="evidence" value="ECO:0007669"/>
    <property type="project" value="InterPro"/>
</dbReference>
<dbReference type="PROSITE" id="PS00211">
    <property type="entry name" value="ABC_TRANSPORTER_1"/>
    <property type="match status" value="2"/>
</dbReference>
<feature type="compositionally biased region" description="Basic and acidic residues" evidence="7">
    <location>
        <begin position="564"/>
        <end position="574"/>
    </location>
</feature>
<dbReference type="AlphaFoldDB" id="A0A498C5M9"/>
<keyword evidence="3 9" id="KW-0067">ATP-binding</keyword>
<dbReference type="RefSeq" id="WP_121442709.1">
    <property type="nucleotide sequence ID" value="NZ_RCDA01000003.1"/>
</dbReference>
<feature type="domain" description="ABC transporter" evidence="8">
    <location>
        <begin position="313"/>
        <end position="527"/>
    </location>
</feature>
<comment type="similarity">
    <text evidence="4">Belongs to the ABC transporter superfamily. ABCF family. YheS subfamily.</text>
</comment>
<evidence type="ECO:0000256" key="4">
    <source>
        <dbReference type="ARBA" id="ARBA00061571"/>
    </source>
</evidence>
<evidence type="ECO:0000256" key="5">
    <source>
        <dbReference type="ARBA" id="ARBA00069073"/>
    </source>
</evidence>
<dbReference type="Pfam" id="PF12848">
    <property type="entry name" value="ABC_tran_Xtn"/>
    <property type="match status" value="1"/>
</dbReference>
<feature type="region of interest" description="Disordered" evidence="7">
    <location>
        <begin position="537"/>
        <end position="574"/>
    </location>
</feature>
<evidence type="ECO:0000256" key="7">
    <source>
        <dbReference type="SAM" id="MobiDB-lite"/>
    </source>
</evidence>
<feature type="coiled-coil region" evidence="6">
    <location>
        <begin position="232"/>
        <end position="286"/>
    </location>
</feature>
<keyword evidence="6" id="KW-0175">Coiled coil</keyword>
<reference evidence="9 10" key="1">
    <citation type="submission" date="2018-10" db="EMBL/GenBank/DDBJ databases">
        <title>Genomic Encyclopedia of Type Strains, Phase IV (KMG-IV): sequencing the most valuable type-strain genomes for metagenomic binning, comparative biology and taxonomic classification.</title>
        <authorList>
            <person name="Goeker M."/>
        </authorList>
    </citation>
    <scope>NUCLEOTIDE SEQUENCE [LARGE SCALE GENOMIC DNA]</scope>
    <source>
        <strain evidence="9 10">DSM 12769</strain>
    </source>
</reference>
<accession>A0A498C5M9</accession>
<dbReference type="GO" id="GO:0005524">
    <property type="term" value="F:ATP binding"/>
    <property type="evidence" value="ECO:0007669"/>
    <property type="project" value="UniProtKB-KW"/>
</dbReference>
<dbReference type="PROSITE" id="PS50893">
    <property type="entry name" value="ABC_TRANSPORTER_2"/>
    <property type="match status" value="2"/>
</dbReference>
<evidence type="ECO:0000256" key="6">
    <source>
        <dbReference type="SAM" id="Coils"/>
    </source>
</evidence>
<dbReference type="SMART" id="SM00382">
    <property type="entry name" value="AAA"/>
    <property type="match status" value="2"/>
</dbReference>
<evidence type="ECO:0000256" key="1">
    <source>
        <dbReference type="ARBA" id="ARBA00022737"/>
    </source>
</evidence>
<organism evidence="9 10">
    <name type="scientific">Alkalispirillum mobile</name>
    <dbReference type="NCBI Taxonomy" id="85925"/>
    <lineage>
        <taxon>Bacteria</taxon>
        <taxon>Pseudomonadati</taxon>
        <taxon>Pseudomonadota</taxon>
        <taxon>Gammaproteobacteria</taxon>
        <taxon>Chromatiales</taxon>
        <taxon>Ectothiorhodospiraceae</taxon>
        <taxon>Alkalispirillum</taxon>
    </lineage>
</organism>
<protein>
    <recommendedName>
        <fullName evidence="5">Probable ATP-binding protein YheS</fullName>
    </recommendedName>
</protein>
<feature type="coiled-coil region" evidence="6">
    <location>
        <begin position="84"/>
        <end position="111"/>
    </location>
</feature>
<keyword evidence="10" id="KW-1185">Reference proteome</keyword>
<gene>
    <name evidence="9" type="ORF">DFR31_2189</name>
</gene>
<keyword evidence="1" id="KW-0677">Repeat</keyword>
<dbReference type="PANTHER" id="PTHR19211:SF14">
    <property type="entry name" value="ATP-BINDING CASSETTE SUB-FAMILY F MEMBER 1"/>
    <property type="match status" value="1"/>
</dbReference>
<feature type="domain" description="ABC transporter" evidence="8">
    <location>
        <begin position="2"/>
        <end position="246"/>
    </location>
</feature>
<evidence type="ECO:0000313" key="10">
    <source>
        <dbReference type="Proteomes" id="UP000275461"/>
    </source>
</evidence>
<dbReference type="InterPro" id="IPR017871">
    <property type="entry name" value="ABC_transporter-like_CS"/>
</dbReference>
<dbReference type="InterPro" id="IPR032781">
    <property type="entry name" value="ABC_tran_Xtn"/>
</dbReference>
<dbReference type="InterPro" id="IPR003593">
    <property type="entry name" value="AAA+_ATPase"/>
</dbReference>
<dbReference type="InterPro" id="IPR050611">
    <property type="entry name" value="ABCF"/>
</dbReference>
<dbReference type="InterPro" id="IPR027417">
    <property type="entry name" value="P-loop_NTPase"/>
</dbReference>
<keyword evidence="2" id="KW-0547">Nucleotide-binding</keyword>
<dbReference type="EMBL" id="RCDA01000003">
    <property type="protein sequence ID" value="RLK48310.1"/>
    <property type="molecule type" value="Genomic_DNA"/>
</dbReference>
<proteinExistence type="inferred from homology"/>
<evidence type="ECO:0000256" key="2">
    <source>
        <dbReference type="ARBA" id="ARBA00022741"/>
    </source>
</evidence>
<dbReference type="CDD" id="cd03221">
    <property type="entry name" value="ABCF_EF-3"/>
    <property type="match status" value="2"/>
</dbReference>
<sequence>MITLKDITLSRGPEELLRGAALTVYPGQRLGLVGPNGCGKSTLFALLQGEIGPDTGEVDIPRDWRIAHVVQETPALACSALDYVLDGHKALRQLQAQLAEAEQRNDGEAMGRLHARLDAIDGYTAASRAETLLEGLGFDAAERARPVSDFSGGWRMRLNLAQALIQPSDLLLLDEPTNHLDLEAVLWLEQWLCQFPGALLLISHDRDFLDAVVQGIVHVDGQQLVHYTGGYSDFEKRRAERLAQQQAQYEKQQAEIAHLQKFVDRFRAQANKAKAAQSRVKALERMERIAPAHVDAPFEFHFPEPPRAANPLLVLDRVDLGYGGEPVLHQVHLSLRPGERMGLLGPNGAGKSTFIRALAGELPAQAGQIVTSQGLAVGYFAQHQLEQLDGEASPLLHLQRLAPKAQEQTLRNFIGGFGFSGDDADRAVAPFSGGEKARLVLALLVWQRPNLLLLDEPTNHLDLEMRHALTVALQEYEGAVVLVSHDRHLLTTTCDEYYLVAEGAVRPLDGDLETYRQWFVEWREARKAAAAEAGAAEADRGAAGLGGTAHTAESRKAQRRAQARQREQLRPLRRKAEQLEKDLDEVGGDLARVEEELADPALYEGQGKARLTELLRRQGELKTRQEALEGDWMEALERLEAAEAALE</sequence>
<dbReference type="OrthoDB" id="9808609at2"/>
<dbReference type="Gene3D" id="3.40.50.300">
    <property type="entry name" value="P-loop containing nucleotide triphosphate hydrolases"/>
    <property type="match status" value="2"/>
</dbReference>
<dbReference type="Pfam" id="PF00005">
    <property type="entry name" value="ABC_tran"/>
    <property type="match status" value="2"/>
</dbReference>
<evidence type="ECO:0000313" key="9">
    <source>
        <dbReference type="EMBL" id="RLK48310.1"/>
    </source>
</evidence>